<dbReference type="PANTHER" id="PTHR36121">
    <property type="entry name" value="PROTEIN SXY"/>
    <property type="match status" value="1"/>
</dbReference>
<dbReference type="Pfam" id="PF04994">
    <property type="entry name" value="TfoX_C"/>
    <property type="match status" value="1"/>
</dbReference>
<dbReference type="Proteomes" id="UP000887222">
    <property type="component" value="Unassembled WGS sequence"/>
</dbReference>
<comment type="caution">
    <text evidence="2">The sequence shown here is derived from an EMBL/GenBank/DDBJ whole genome shotgun (WGS) entry which is preliminary data.</text>
</comment>
<name>A0ABQ4Q7Q2_9BURK</name>
<organism evidence="2 3">
    <name type="scientific">Noviherbaspirillum aridicola</name>
    <dbReference type="NCBI Taxonomy" id="2849687"/>
    <lineage>
        <taxon>Bacteria</taxon>
        <taxon>Pseudomonadati</taxon>
        <taxon>Pseudomonadota</taxon>
        <taxon>Betaproteobacteria</taxon>
        <taxon>Burkholderiales</taxon>
        <taxon>Oxalobacteraceae</taxon>
        <taxon>Noviherbaspirillum</taxon>
    </lineage>
</organism>
<evidence type="ECO:0000313" key="2">
    <source>
        <dbReference type="EMBL" id="GIZ53066.1"/>
    </source>
</evidence>
<proteinExistence type="predicted"/>
<protein>
    <recommendedName>
        <fullName evidence="1">TfoX C-terminal domain-containing protein</fullName>
    </recommendedName>
</protein>
<sequence length="88" mass="9697">MKPVSSLPGLGPRSVEQLARVGIHGADTLLASDPFEVYARLRQAVPGTGLNALYALIGAIENRHWIDIKRERRAEILIRLDRMGLAPK</sequence>
<evidence type="ECO:0000259" key="1">
    <source>
        <dbReference type="Pfam" id="PF04994"/>
    </source>
</evidence>
<dbReference type="PANTHER" id="PTHR36121:SF1">
    <property type="entry name" value="PROTEIN SXY"/>
    <property type="match status" value="1"/>
</dbReference>
<reference evidence="2 3" key="1">
    <citation type="journal article" date="2022" name="Int. J. Syst. Evol. Microbiol.">
        <title>Noviherbaspirillum aridicola sp. nov., isolated from an arid soil in Pakistan.</title>
        <authorList>
            <person name="Khan I.U."/>
            <person name="Saqib M."/>
            <person name="Amin A."/>
            <person name="Hussain F."/>
            <person name="Li L."/>
            <person name="Liu Y.H."/>
            <person name="Fang B.Z."/>
            <person name="Ahmed I."/>
            <person name="Li W.J."/>
        </authorList>
    </citation>
    <scope>NUCLEOTIDE SEQUENCE [LARGE SCALE GENOMIC DNA]</scope>
    <source>
        <strain evidence="2 3">NCCP-691</strain>
    </source>
</reference>
<dbReference type="InterPro" id="IPR047525">
    <property type="entry name" value="TfoX-like"/>
</dbReference>
<feature type="domain" description="TfoX C-terminal" evidence="1">
    <location>
        <begin position="4"/>
        <end position="77"/>
    </location>
</feature>
<dbReference type="EMBL" id="BPMK01000014">
    <property type="protein sequence ID" value="GIZ53066.1"/>
    <property type="molecule type" value="Genomic_DNA"/>
</dbReference>
<evidence type="ECO:0000313" key="3">
    <source>
        <dbReference type="Proteomes" id="UP000887222"/>
    </source>
</evidence>
<dbReference type="InterPro" id="IPR007077">
    <property type="entry name" value="TfoX_C"/>
</dbReference>
<dbReference type="Gene3D" id="1.10.150.20">
    <property type="entry name" value="5' to 3' exonuclease, C-terminal subdomain"/>
    <property type="match status" value="1"/>
</dbReference>
<keyword evidence="3" id="KW-1185">Reference proteome</keyword>
<gene>
    <name evidence="2" type="ORF">NCCP691_30800</name>
</gene>
<accession>A0ABQ4Q7Q2</accession>